<evidence type="ECO:0000256" key="1">
    <source>
        <dbReference type="SAM" id="MobiDB-lite"/>
    </source>
</evidence>
<evidence type="ECO:0000313" key="2">
    <source>
        <dbReference type="EMBL" id="PMD21027.1"/>
    </source>
</evidence>
<dbReference type="Proteomes" id="UP000235672">
    <property type="component" value="Unassembled WGS sequence"/>
</dbReference>
<feature type="region of interest" description="Disordered" evidence="1">
    <location>
        <begin position="39"/>
        <end position="65"/>
    </location>
</feature>
<dbReference type="OrthoDB" id="20368at2759"/>
<accession>A0A2J6Q407</accession>
<organism evidence="2 3">
    <name type="scientific">Hyaloscypha hepaticicola</name>
    <dbReference type="NCBI Taxonomy" id="2082293"/>
    <lineage>
        <taxon>Eukaryota</taxon>
        <taxon>Fungi</taxon>
        <taxon>Dikarya</taxon>
        <taxon>Ascomycota</taxon>
        <taxon>Pezizomycotina</taxon>
        <taxon>Leotiomycetes</taxon>
        <taxon>Helotiales</taxon>
        <taxon>Hyaloscyphaceae</taxon>
        <taxon>Hyaloscypha</taxon>
    </lineage>
</organism>
<dbReference type="EMBL" id="KZ613483">
    <property type="protein sequence ID" value="PMD21027.1"/>
    <property type="molecule type" value="Genomic_DNA"/>
</dbReference>
<name>A0A2J6Q407_9HELO</name>
<gene>
    <name evidence="2" type="ORF">NA56DRAFT_704273</name>
</gene>
<sequence>MWHHQSRFSVAVGSVFLLYTLFYLHDWSRSSANAVNNAEDAGPGLLDESMNTSEDDHDMPAKPDASNVAHLTESVPDVTNLSKLCSKTTWTEGLWLHCHSFCGENNTSICGIIIPSATTRDEENLLKTDSKTVCADTFWNMDYLQHAMGGQCPQLEIRMCDDRRGIERVIETPRRSYLDAAHKNTTFRQFVDAAMEANITTGELTTIRKDLFKVIRFNQHLLDLSSSISKSPELQQGAFIGVHLRGESDWPAEFGTVTDQMNLYLEEMEVIRKSAEYPMNTVYISCGDQSAIQTFRDKLSPLGYEVYDKWNLLAKKPEILAQVEALTFDQKGIVEYQNLVQAKF</sequence>
<reference evidence="2 3" key="1">
    <citation type="submission" date="2016-05" db="EMBL/GenBank/DDBJ databases">
        <title>A degradative enzymes factory behind the ericoid mycorrhizal symbiosis.</title>
        <authorList>
            <consortium name="DOE Joint Genome Institute"/>
            <person name="Martino E."/>
            <person name="Morin E."/>
            <person name="Grelet G."/>
            <person name="Kuo A."/>
            <person name="Kohler A."/>
            <person name="Daghino S."/>
            <person name="Barry K."/>
            <person name="Choi C."/>
            <person name="Cichocki N."/>
            <person name="Clum A."/>
            <person name="Copeland A."/>
            <person name="Hainaut M."/>
            <person name="Haridas S."/>
            <person name="Labutti K."/>
            <person name="Lindquist E."/>
            <person name="Lipzen A."/>
            <person name="Khouja H.-R."/>
            <person name="Murat C."/>
            <person name="Ohm R."/>
            <person name="Olson A."/>
            <person name="Spatafora J."/>
            <person name="Veneault-Fourrey C."/>
            <person name="Henrissat B."/>
            <person name="Grigoriev I."/>
            <person name="Martin F."/>
            <person name="Perotto S."/>
        </authorList>
    </citation>
    <scope>NUCLEOTIDE SEQUENCE [LARGE SCALE GENOMIC DNA]</scope>
    <source>
        <strain evidence="2 3">UAMH 7357</strain>
    </source>
</reference>
<dbReference type="AlphaFoldDB" id="A0A2J6Q407"/>
<proteinExistence type="predicted"/>
<keyword evidence="3" id="KW-1185">Reference proteome</keyword>
<evidence type="ECO:0000313" key="3">
    <source>
        <dbReference type="Proteomes" id="UP000235672"/>
    </source>
</evidence>
<protein>
    <submittedName>
        <fullName evidence="2">Uncharacterized protein</fullName>
    </submittedName>
</protein>